<dbReference type="InterPro" id="IPR007110">
    <property type="entry name" value="Ig-like_dom"/>
</dbReference>
<keyword evidence="4" id="KW-0732">Signal</keyword>
<dbReference type="GO" id="GO:0001817">
    <property type="term" value="P:regulation of cytokine production"/>
    <property type="evidence" value="ECO:0007669"/>
    <property type="project" value="TreeGrafter"/>
</dbReference>
<name>A0AA88IJN6_CHASR</name>
<evidence type="ECO:0000256" key="1">
    <source>
        <dbReference type="ARBA" id="ARBA00004370"/>
    </source>
</evidence>
<reference evidence="6" key="1">
    <citation type="submission" date="2023-07" db="EMBL/GenBank/DDBJ databases">
        <title>Chromosome-level Genome Assembly of Striped Snakehead (Channa striata).</title>
        <authorList>
            <person name="Liu H."/>
        </authorList>
    </citation>
    <scope>NUCLEOTIDE SEQUENCE</scope>
    <source>
        <strain evidence="6">Gz</strain>
        <tissue evidence="6">Muscle</tissue>
    </source>
</reference>
<dbReference type="GO" id="GO:0005102">
    <property type="term" value="F:signaling receptor binding"/>
    <property type="evidence" value="ECO:0007669"/>
    <property type="project" value="TreeGrafter"/>
</dbReference>
<evidence type="ECO:0000313" key="7">
    <source>
        <dbReference type="Proteomes" id="UP001187415"/>
    </source>
</evidence>
<feature type="chain" id="PRO_5041673291" description="Ig-like domain-containing protein" evidence="4">
    <location>
        <begin position="24"/>
        <end position="179"/>
    </location>
</feature>
<dbReference type="InterPro" id="IPR036179">
    <property type="entry name" value="Ig-like_dom_sf"/>
</dbReference>
<dbReference type="PANTHER" id="PTHR24100">
    <property type="entry name" value="BUTYROPHILIN"/>
    <property type="match status" value="1"/>
</dbReference>
<dbReference type="SMART" id="SM00409">
    <property type="entry name" value="IG"/>
    <property type="match status" value="1"/>
</dbReference>
<accession>A0AA88IJN6</accession>
<dbReference type="PANTHER" id="PTHR24100:SF151">
    <property type="entry name" value="ICOS LIGAND"/>
    <property type="match status" value="1"/>
</dbReference>
<evidence type="ECO:0000256" key="4">
    <source>
        <dbReference type="SAM" id="SignalP"/>
    </source>
</evidence>
<evidence type="ECO:0000256" key="2">
    <source>
        <dbReference type="ARBA" id="ARBA00023136"/>
    </source>
</evidence>
<dbReference type="InterPro" id="IPR050504">
    <property type="entry name" value="IgSF_BTN/MOG"/>
</dbReference>
<comment type="caution">
    <text evidence="6">The sequence shown here is derived from an EMBL/GenBank/DDBJ whole genome shotgun (WGS) entry which is preliminary data.</text>
</comment>
<dbReference type="InterPro" id="IPR013106">
    <property type="entry name" value="Ig_V-set"/>
</dbReference>
<dbReference type="AlphaFoldDB" id="A0AA88IJN6"/>
<dbReference type="GO" id="GO:0050852">
    <property type="term" value="P:T cell receptor signaling pathway"/>
    <property type="evidence" value="ECO:0007669"/>
    <property type="project" value="TreeGrafter"/>
</dbReference>
<evidence type="ECO:0000259" key="5">
    <source>
        <dbReference type="PROSITE" id="PS50835"/>
    </source>
</evidence>
<proteinExistence type="predicted"/>
<dbReference type="Pfam" id="PF07686">
    <property type="entry name" value="V-set"/>
    <property type="match status" value="1"/>
</dbReference>
<keyword evidence="2" id="KW-0472">Membrane</keyword>
<keyword evidence="7" id="KW-1185">Reference proteome</keyword>
<evidence type="ECO:0000313" key="6">
    <source>
        <dbReference type="EMBL" id="KAK2813488.1"/>
    </source>
</evidence>
<sequence length="179" mass="19613">MASSSTAVFCAFWCSFISLGSKCEDQLKATPGEDVVLRCRAPREAAIGLMEWTRRDLKSGDYVFFYRDGNSHNSFQHPSFHGRVELKDPEMKHGDVSLILKNVTINDTGIYECWIIISNSGRTQPAEPQLTNITNLTVTESGHTAGNITAGNTTDGENTRGHYVLIVPFGLIAVVLGCS</sequence>
<dbReference type="Proteomes" id="UP001187415">
    <property type="component" value="Unassembled WGS sequence"/>
</dbReference>
<feature type="signal peptide" evidence="4">
    <location>
        <begin position="1"/>
        <end position="23"/>
    </location>
</feature>
<dbReference type="GO" id="GO:0009897">
    <property type="term" value="C:external side of plasma membrane"/>
    <property type="evidence" value="ECO:0007669"/>
    <property type="project" value="TreeGrafter"/>
</dbReference>
<gene>
    <name evidence="6" type="ORF">Q5P01_000817</name>
</gene>
<evidence type="ECO:0000256" key="3">
    <source>
        <dbReference type="ARBA" id="ARBA00023319"/>
    </source>
</evidence>
<dbReference type="Gene3D" id="2.60.40.10">
    <property type="entry name" value="Immunoglobulins"/>
    <property type="match status" value="1"/>
</dbReference>
<dbReference type="SUPFAM" id="SSF48726">
    <property type="entry name" value="Immunoglobulin"/>
    <property type="match status" value="1"/>
</dbReference>
<dbReference type="InterPro" id="IPR013783">
    <property type="entry name" value="Ig-like_fold"/>
</dbReference>
<dbReference type="PROSITE" id="PS50835">
    <property type="entry name" value="IG_LIKE"/>
    <property type="match status" value="1"/>
</dbReference>
<protein>
    <recommendedName>
        <fullName evidence="5">Ig-like domain-containing protein</fullName>
    </recommendedName>
</protein>
<comment type="subcellular location">
    <subcellularLocation>
        <location evidence="1">Membrane</location>
    </subcellularLocation>
</comment>
<keyword evidence="3" id="KW-0393">Immunoglobulin domain</keyword>
<feature type="domain" description="Ig-like" evidence="5">
    <location>
        <begin position="32"/>
        <end position="131"/>
    </location>
</feature>
<dbReference type="EMBL" id="JAUPFM010000092">
    <property type="protein sequence ID" value="KAK2813488.1"/>
    <property type="molecule type" value="Genomic_DNA"/>
</dbReference>
<dbReference type="InterPro" id="IPR003599">
    <property type="entry name" value="Ig_sub"/>
</dbReference>
<organism evidence="6 7">
    <name type="scientific">Channa striata</name>
    <name type="common">Snakehead murrel</name>
    <name type="synonym">Ophicephalus striatus</name>
    <dbReference type="NCBI Taxonomy" id="64152"/>
    <lineage>
        <taxon>Eukaryota</taxon>
        <taxon>Metazoa</taxon>
        <taxon>Chordata</taxon>
        <taxon>Craniata</taxon>
        <taxon>Vertebrata</taxon>
        <taxon>Euteleostomi</taxon>
        <taxon>Actinopterygii</taxon>
        <taxon>Neopterygii</taxon>
        <taxon>Teleostei</taxon>
        <taxon>Neoteleostei</taxon>
        <taxon>Acanthomorphata</taxon>
        <taxon>Anabantaria</taxon>
        <taxon>Anabantiformes</taxon>
        <taxon>Channoidei</taxon>
        <taxon>Channidae</taxon>
        <taxon>Channa</taxon>
    </lineage>
</organism>